<dbReference type="Proteomes" id="UP001627154">
    <property type="component" value="Unassembled WGS sequence"/>
</dbReference>
<keyword evidence="1" id="KW-0175">Coiled coil</keyword>
<evidence type="ECO:0000256" key="2">
    <source>
        <dbReference type="SAM" id="MobiDB-lite"/>
    </source>
</evidence>
<proteinExistence type="predicted"/>
<evidence type="ECO:0000256" key="1">
    <source>
        <dbReference type="SAM" id="Coils"/>
    </source>
</evidence>
<dbReference type="AlphaFoldDB" id="A0ABD2VUC0"/>
<sequence>MNLKDKITSKKEEVYLFIQIPGEKTGEKETREIVKADEVRKFNFEDYQKNKTIVKAKKFKFRRDKIEKSKKCFVLFASKNYDEVFEAQSKRYGIPTLNTSVTDDTDDITEISSHFSSSDESDKKLSDNNITDEEPEVDEITIKKSKAKRKNLKKQKNSNEENAQRNILAAYFTASLNDDENEVLGDLFDSNSSPITSNNNKDCGKVSAIYAKTAESPPNYKELYEEMRAHYEALRKQVKRMREEHEELMESLSSDYSHHSIPRYQQQSMPSCQFNVYKTHDSIYCYDPNAEYNLEYNENGDVHLGSNIYCNKIAFHDSFKSKSVAKCLTTLTQGVYDLKDLASRCVRKQKNTGSKKVLCPIKKFFVEKNVYAFMRMKDKTISDIDDFFDDINRRHHNAITCAQSKLETQRKLREMEKLDTLNGLIA</sequence>
<reference evidence="3 4" key="1">
    <citation type="journal article" date="2024" name="bioRxiv">
        <title>A reference genome for Trichogramma kaykai: A tiny desert-dwelling parasitoid wasp with competing sex-ratio distorters.</title>
        <authorList>
            <person name="Culotta J."/>
            <person name="Lindsey A.R."/>
        </authorList>
    </citation>
    <scope>NUCLEOTIDE SEQUENCE [LARGE SCALE GENOMIC DNA]</scope>
    <source>
        <strain evidence="3 4">KSX58</strain>
    </source>
</reference>
<feature type="coiled-coil region" evidence="1">
    <location>
        <begin position="224"/>
        <end position="255"/>
    </location>
</feature>
<keyword evidence="4" id="KW-1185">Reference proteome</keyword>
<feature type="region of interest" description="Disordered" evidence="2">
    <location>
        <begin position="111"/>
        <end position="138"/>
    </location>
</feature>
<name>A0ABD2VUC0_9HYME</name>
<accession>A0ABD2VUC0</accession>
<evidence type="ECO:0000313" key="3">
    <source>
        <dbReference type="EMBL" id="KAL3384105.1"/>
    </source>
</evidence>
<protein>
    <recommendedName>
        <fullName evidence="5">BEN domain-containing protein</fullName>
    </recommendedName>
</protein>
<dbReference type="EMBL" id="JBJJXI010000178">
    <property type="protein sequence ID" value="KAL3384105.1"/>
    <property type="molecule type" value="Genomic_DNA"/>
</dbReference>
<gene>
    <name evidence="3" type="ORF">TKK_020055</name>
</gene>
<organism evidence="3 4">
    <name type="scientific">Trichogramma kaykai</name>
    <dbReference type="NCBI Taxonomy" id="54128"/>
    <lineage>
        <taxon>Eukaryota</taxon>
        <taxon>Metazoa</taxon>
        <taxon>Ecdysozoa</taxon>
        <taxon>Arthropoda</taxon>
        <taxon>Hexapoda</taxon>
        <taxon>Insecta</taxon>
        <taxon>Pterygota</taxon>
        <taxon>Neoptera</taxon>
        <taxon>Endopterygota</taxon>
        <taxon>Hymenoptera</taxon>
        <taxon>Apocrita</taxon>
        <taxon>Proctotrupomorpha</taxon>
        <taxon>Chalcidoidea</taxon>
        <taxon>Trichogrammatidae</taxon>
        <taxon>Trichogramma</taxon>
    </lineage>
</organism>
<evidence type="ECO:0000313" key="4">
    <source>
        <dbReference type="Proteomes" id="UP001627154"/>
    </source>
</evidence>
<comment type="caution">
    <text evidence="3">The sequence shown here is derived from an EMBL/GenBank/DDBJ whole genome shotgun (WGS) entry which is preliminary data.</text>
</comment>
<evidence type="ECO:0008006" key="5">
    <source>
        <dbReference type="Google" id="ProtNLM"/>
    </source>
</evidence>